<gene>
    <name evidence="3" type="ORF">GCM10009741_04410</name>
</gene>
<sequence>MNRRHSAMAVAALALCGAGLTATEVTAQVIPEPSRSNTLEYNYPEYKLDVPMAPIDPAPKPVDGAGADVVPVAASGLGGAGVALAALWIYRRRQATAG</sequence>
<name>A0ABP4KV78_9ACTN</name>
<comment type="caution">
    <text evidence="3">The sequence shown here is derived from an EMBL/GenBank/DDBJ whole genome shotgun (WGS) entry which is preliminary data.</text>
</comment>
<keyword evidence="1" id="KW-1133">Transmembrane helix</keyword>
<accession>A0ABP4KV78</accession>
<evidence type="ECO:0000313" key="3">
    <source>
        <dbReference type="EMBL" id="GAA1510457.1"/>
    </source>
</evidence>
<evidence type="ECO:0008006" key="5">
    <source>
        <dbReference type="Google" id="ProtNLM"/>
    </source>
</evidence>
<evidence type="ECO:0000313" key="4">
    <source>
        <dbReference type="Proteomes" id="UP001500363"/>
    </source>
</evidence>
<protein>
    <recommendedName>
        <fullName evidence="5">MYXO-CTERM domain-containing protein</fullName>
    </recommendedName>
</protein>
<keyword evidence="2" id="KW-0732">Signal</keyword>
<feature type="signal peptide" evidence="2">
    <location>
        <begin position="1"/>
        <end position="27"/>
    </location>
</feature>
<evidence type="ECO:0000256" key="2">
    <source>
        <dbReference type="SAM" id="SignalP"/>
    </source>
</evidence>
<organism evidence="3 4">
    <name type="scientific">Kribbella lupini</name>
    <dbReference type="NCBI Taxonomy" id="291602"/>
    <lineage>
        <taxon>Bacteria</taxon>
        <taxon>Bacillati</taxon>
        <taxon>Actinomycetota</taxon>
        <taxon>Actinomycetes</taxon>
        <taxon>Propionibacteriales</taxon>
        <taxon>Kribbellaceae</taxon>
        <taxon>Kribbella</taxon>
    </lineage>
</organism>
<keyword evidence="4" id="KW-1185">Reference proteome</keyword>
<proteinExistence type="predicted"/>
<feature type="transmembrane region" description="Helical" evidence="1">
    <location>
        <begin position="69"/>
        <end position="90"/>
    </location>
</feature>
<feature type="chain" id="PRO_5046964781" description="MYXO-CTERM domain-containing protein" evidence="2">
    <location>
        <begin position="28"/>
        <end position="98"/>
    </location>
</feature>
<keyword evidence="1" id="KW-0472">Membrane</keyword>
<keyword evidence="1" id="KW-0812">Transmembrane</keyword>
<dbReference type="EMBL" id="BAAANC010000001">
    <property type="protein sequence ID" value="GAA1510457.1"/>
    <property type="molecule type" value="Genomic_DNA"/>
</dbReference>
<reference evidence="4" key="1">
    <citation type="journal article" date="2019" name="Int. J. Syst. Evol. Microbiol.">
        <title>The Global Catalogue of Microorganisms (GCM) 10K type strain sequencing project: providing services to taxonomists for standard genome sequencing and annotation.</title>
        <authorList>
            <consortium name="The Broad Institute Genomics Platform"/>
            <consortium name="The Broad Institute Genome Sequencing Center for Infectious Disease"/>
            <person name="Wu L."/>
            <person name="Ma J."/>
        </authorList>
    </citation>
    <scope>NUCLEOTIDE SEQUENCE [LARGE SCALE GENOMIC DNA]</scope>
    <source>
        <strain evidence="4">JCM 14303</strain>
    </source>
</reference>
<dbReference type="Proteomes" id="UP001500363">
    <property type="component" value="Unassembled WGS sequence"/>
</dbReference>
<evidence type="ECO:0000256" key="1">
    <source>
        <dbReference type="SAM" id="Phobius"/>
    </source>
</evidence>